<dbReference type="AlphaFoldDB" id="A0A4Z1CJD5"/>
<keyword evidence="3" id="KW-1185">Reference proteome</keyword>
<dbReference type="Proteomes" id="UP000297496">
    <property type="component" value="Unassembled WGS sequence"/>
</dbReference>
<dbReference type="EMBL" id="SRRO01000001">
    <property type="protein sequence ID" value="TGN63923.1"/>
    <property type="molecule type" value="Genomic_DNA"/>
</dbReference>
<organism evidence="2 3">
    <name type="scientific">Nocardioides eburneiflavus</name>
    <dbReference type="NCBI Taxonomy" id="2518372"/>
    <lineage>
        <taxon>Bacteria</taxon>
        <taxon>Bacillati</taxon>
        <taxon>Actinomycetota</taxon>
        <taxon>Actinomycetes</taxon>
        <taxon>Propionibacteriales</taxon>
        <taxon>Nocardioidaceae</taxon>
        <taxon>Nocardioides</taxon>
    </lineage>
</organism>
<feature type="region of interest" description="Disordered" evidence="1">
    <location>
        <begin position="41"/>
        <end position="85"/>
    </location>
</feature>
<evidence type="ECO:0000313" key="3">
    <source>
        <dbReference type="Proteomes" id="UP000297496"/>
    </source>
</evidence>
<evidence type="ECO:0000256" key="1">
    <source>
        <dbReference type="SAM" id="MobiDB-lite"/>
    </source>
</evidence>
<feature type="compositionally biased region" description="Acidic residues" evidence="1">
    <location>
        <begin position="67"/>
        <end position="76"/>
    </location>
</feature>
<protein>
    <submittedName>
        <fullName evidence="2">Uncharacterized protein</fullName>
    </submittedName>
</protein>
<accession>A0A4Z1CJD5</accession>
<proteinExistence type="predicted"/>
<sequence>MQTSTRVSDPLPGHRAGHRPGRRLAGLTGLAGLLLAGGLSACASGGDDSATDPNATSTPTEAPTETPSDEPSEEPSGEPSDSAPATLRAVGSAGISEALLVDATEGGGSPSTLAFALDTDQAVDDFVVGLQAGLPAKVSSAVADLVEQAPDATPYGAVVSTGCEPPRSVAIEAGEAGFEVVPKLPKNTVQCLAPVTYVVLFAAPNA</sequence>
<name>A0A4Z1CJD5_9ACTN</name>
<gene>
    <name evidence="2" type="ORF">EXE59_08130</name>
</gene>
<dbReference type="OrthoDB" id="3787220at2"/>
<feature type="compositionally biased region" description="Low complexity" evidence="1">
    <location>
        <begin position="41"/>
        <end position="66"/>
    </location>
</feature>
<dbReference type="RefSeq" id="WP_135838454.1">
    <property type="nucleotide sequence ID" value="NZ_SRRO01000001.1"/>
</dbReference>
<evidence type="ECO:0000313" key="2">
    <source>
        <dbReference type="EMBL" id="TGN63923.1"/>
    </source>
</evidence>
<comment type="caution">
    <text evidence="2">The sequence shown here is derived from an EMBL/GenBank/DDBJ whole genome shotgun (WGS) entry which is preliminary data.</text>
</comment>
<reference evidence="2 3" key="1">
    <citation type="submission" date="2019-04" db="EMBL/GenBank/DDBJ databases">
        <title>Three New Species of Nocardioides, Nocardioides euryhalodurans sp. nov., Nocardioides seonyuensis sp. nov. and Nocardioides eburneoflavus sp. nov. Isolated from Soil.</title>
        <authorList>
            <person name="Roh S.G."/>
            <person name="Lee C."/>
            <person name="Kim M.-K."/>
            <person name="Kim S.B."/>
        </authorList>
    </citation>
    <scope>NUCLEOTIDE SEQUENCE [LARGE SCALE GENOMIC DNA]</scope>
    <source>
        <strain evidence="2 3">MMS17-SY213</strain>
    </source>
</reference>
<feature type="region of interest" description="Disordered" evidence="1">
    <location>
        <begin position="1"/>
        <end position="23"/>
    </location>
</feature>